<sequence length="188" mass="20945">MKTAEDILALIAADSSRLHLLRVLREVGPEGAWIGAGFVRNAVWDHLHGYGEATPLADIDVLHFAPRALDPQADADFEAALRRCCEVPWSVKNQARMHLRNGDRPYRDCADALCHWAETCTAVALRLVGERLELLAPLGVDDLLALKVRPTAHFAGKPEVYRRRLREKNWTARWPLLDISGSSQTPGP</sequence>
<gene>
    <name evidence="1" type="ORF">IPC1295_06815</name>
</gene>
<evidence type="ECO:0000313" key="2">
    <source>
        <dbReference type="Proteomes" id="UP000284767"/>
    </source>
</evidence>
<accession>A0A080VEM2</accession>
<evidence type="ECO:0000313" key="1">
    <source>
        <dbReference type="EMBL" id="RPM19991.1"/>
    </source>
</evidence>
<dbReference type="Pfam" id="PF06042">
    <property type="entry name" value="NTP_transf_6"/>
    <property type="match status" value="1"/>
</dbReference>
<organism evidence="1 2">
    <name type="scientific">Pseudomonas aeruginosa</name>
    <dbReference type="NCBI Taxonomy" id="287"/>
    <lineage>
        <taxon>Bacteria</taxon>
        <taxon>Pseudomonadati</taxon>
        <taxon>Pseudomonadota</taxon>
        <taxon>Gammaproteobacteria</taxon>
        <taxon>Pseudomonadales</taxon>
        <taxon>Pseudomonadaceae</taxon>
        <taxon>Pseudomonas</taxon>
    </lineage>
</organism>
<dbReference type="eggNOG" id="COG3575">
    <property type="taxonomic scope" value="Bacteria"/>
</dbReference>
<dbReference type="PANTHER" id="PTHR39166">
    <property type="entry name" value="BLL1166 PROTEIN"/>
    <property type="match status" value="1"/>
</dbReference>
<dbReference type="InterPro" id="IPR009267">
    <property type="entry name" value="NTP_transf_6"/>
</dbReference>
<protein>
    <submittedName>
        <fullName evidence="1">Uncharacterized protein</fullName>
    </submittedName>
</protein>
<dbReference type="AlphaFoldDB" id="A0A080VEM2"/>
<dbReference type="Proteomes" id="UP000284767">
    <property type="component" value="Unassembled WGS sequence"/>
</dbReference>
<proteinExistence type="predicted"/>
<reference evidence="1 2" key="2">
    <citation type="submission" date="2019-01" db="EMBL/GenBank/DDBJ databases">
        <title>The Pseudomonas aeruginosa pan-genome provides new insights on its population structure, horizontal gene transfer and pathogenicity.</title>
        <authorList>
            <person name="Freschi L."/>
            <person name="Vincent A.T."/>
            <person name="Jeukens J."/>
            <person name="Emond-Rheault J.-G."/>
            <person name="Kukavica-Ibrulj I."/>
            <person name="Dupont M.-J."/>
            <person name="Charette S.J."/>
            <person name="Boyle B."/>
            <person name="Levesque R.C."/>
        </authorList>
    </citation>
    <scope>NUCLEOTIDE SEQUENCE [LARGE SCALE GENOMIC DNA]</scope>
    <source>
        <strain evidence="1 2">PA-W36</strain>
    </source>
</reference>
<dbReference type="PANTHER" id="PTHR39166:SF1">
    <property type="entry name" value="BLL1166 PROTEIN"/>
    <property type="match status" value="1"/>
</dbReference>
<reference evidence="1 2" key="1">
    <citation type="submission" date="2017-08" db="EMBL/GenBank/DDBJ databases">
        <authorList>
            <person name="Feschi L."/>
            <person name="Jeukens J."/>
            <person name="Emond-Rheault J.-G."/>
            <person name="Kukavica-Ibrulj I."/>
            <person name="Boyle B."/>
            <person name="Levesque R.C."/>
        </authorList>
    </citation>
    <scope>NUCLEOTIDE SEQUENCE [LARGE SCALE GENOMIC DNA]</scope>
    <source>
        <strain evidence="1 2">PA-W36</strain>
    </source>
</reference>
<name>A0A080VEM2_PSEAI</name>
<dbReference type="EMBL" id="NSNE01000003">
    <property type="protein sequence ID" value="RPM19991.1"/>
    <property type="molecule type" value="Genomic_DNA"/>
</dbReference>
<dbReference type="RefSeq" id="WP_016852167.1">
    <property type="nucleotide sequence ID" value="NZ_CAADKB010000509.1"/>
</dbReference>
<comment type="caution">
    <text evidence="1">The sequence shown here is derived from an EMBL/GenBank/DDBJ whole genome shotgun (WGS) entry which is preliminary data.</text>
</comment>